<protein>
    <submittedName>
        <fullName evidence="1">Uncharacterized protein</fullName>
    </submittedName>
</protein>
<gene>
    <name evidence="1" type="ORF">bcere0026_40400</name>
</gene>
<organism evidence="1">
    <name type="scientific">Bacillus mycoides</name>
    <dbReference type="NCBI Taxonomy" id="1405"/>
    <lineage>
        <taxon>Bacteria</taxon>
        <taxon>Bacillati</taxon>
        <taxon>Bacillota</taxon>
        <taxon>Bacilli</taxon>
        <taxon>Bacillales</taxon>
        <taxon>Bacillaceae</taxon>
        <taxon>Bacillus</taxon>
        <taxon>Bacillus cereus group</taxon>
    </lineage>
</organism>
<comment type="caution">
    <text evidence="1">The sequence shown here is derived from an EMBL/GenBank/DDBJ whole genome shotgun (WGS) entry which is preliminary data.</text>
</comment>
<accession>C2Q0X3</accession>
<dbReference type="Proteomes" id="UP000001753">
    <property type="component" value="Chromosome"/>
</dbReference>
<proteinExistence type="predicted"/>
<evidence type="ECO:0000313" key="1">
    <source>
        <dbReference type="EMBL" id="EEL68949.1"/>
    </source>
</evidence>
<name>C2Q0X3_BACMY</name>
<dbReference type="AlphaFoldDB" id="C2Q0X3"/>
<dbReference type="EMBL" id="ACMP01000112">
    <property type="protein sequence ID" value="EEL68949.1"/>
    <property type="molecule type" value="Genomic_DNA"/>
</dbReference>
<accession>C2XZA6</accession>
<sequence length="38" mass="4475">MLFFMPYAYGLVNVDKHKILKKHVVSKTMNTTRLVHTL</sequence>
<reference evidence="1" key="1">
    <citation type="journal article" date="2012" name="Genome Res.">
        <title>Genomic characterization of the Bacillus cereus sensu lato species: Backdrop to the evolution of Bacillus anthracis.</title>
        <authorList>
            <person name="Zwick M.E."/>
            <person name="Joseph S.J."/>
            <person name="Didelot X."/>
            <person name="Chen P.E."/>
            <person name="Bishop-Lilly K.A."/>
            <person name="Stewart A.C."/>
            <person name="Willner K."/>
            <person name="Nolan N."/>
            <person name="Lentz S."/>
            <person name="Thomason M.K."/>
            <person name="Sozhamannan S."/>
            <person name="Mateczun A.J."/>
            <person name="Du L."/>
            <person name="Read T.D."/>
        </authorList>
    </citation>
    <scope>NUCLEOTIDE SEQUENCE [LARGE SCALE GENOMIC DNA]</scope>
    <source>
        <strain evidence="1">AH603</strain>
    </source>
</reference>
<dbReference type="HOGENOM" id="CLU_3324134_0_0_9"/>